<reference evidence="7 8" key="1">
    <citation type="submission" date="2020-01" db="EMBL/GenBank/DDBJ databases">
        <authorList>
            <consortium name="DOE Joint Genome Institute"/>
            <person name="Haridas S."/>
            <person name="Albert R."/>
            <person name="Binder M."/>
            <person name="Bloem J."/>
            <person name="Labutti K."/>
            <person name="Salamov A."/>
            <person name="Andreopoulos B."/>
            <person name="Baker S.E."/>
            <person name="Barry K."/>
            <person name="Bills G."/>
            <person name="Bluhm B.H."/>
            <person name="Cannon C."/>
            <person name="Castanera R."/>
            <person name="Culley D.E."/>
            <person name="Daum C."/>
            <person name="Ezra D."/>
            <person name="Gonzalez J.B."/>
            <person name="Henrissat B."/>
            <person name="Kuo A."/>
            <person name="Liang C."/>
            <person name="Lipzen A."/>
            <person name="Lutzoni F."/>
            <person name="Magnuson J."/>
            <person name="Mondo S."/>
            <person name="Nolan M."/>
            <person name="Ohm R."/>
            <person name="Pangilinan J."/>
            <person name="Park H.-J.H."/>
            <person name="Ramirez L."/>
            <person name="Alfaro M."/>
            <person name="Sun H."/>
            <person name="Tritt A."/>
            <person name="Yoshinaga Y."/>
            <person name="Zwiers L.-H.L."/>
            <person name="Turgeon B.G."/>
            <person name="Goodwin S.B."/>
            <person name="Spatafora J.W."/>
            <person name="Crous P.W."/>
            <person name="Grigoriev I.V."/>
        </authorList>
    </citation>
    <scope>NUCLEOTIDE SEQUENCE [LARGE SCALE GENOMIC DNA]</scope>
    <source>
        <strain evidence="7 8">CBS 611.86</strain>
    </source>
</reference>
<evidence type="ECO:0000313" key="7">
    <source>
        <dbReference type="EMBL" id="KAF2865081.1"/>
    </source>
</evidence>
<dbReference type="InterPro" id="IPR009311">
    <property type="entry name" value="IFI6/IFI27-like"/>
</dbReference>
<comment type="similarity">
    <text evidence="2">Belongs to the IFI6/IFI27 family.</text>
</comment>
<evidence type="ECO:0000256" key="3">
    <source>
        <dbReference type="ARBA" id="ARBA00022692"/>
    </source>
</evidence>
<dbReference type="OrthoDB" id="440424at2759"/>
<dbReference type="EMBL" id="JAADJZ010000037">
    <property type="protein sequence ID" value="KAF2865081.1"/>
    <property type="molecule type" value="Genomic_DNA"/>
</dbReference>
<name>A0A7C8M1X6_9PLEO</name>
<protein>
    <submittedName>
        <fullName evidence="7">Uncharacterized protein</fullName>
    </submittedName>
</protein>
<dbReference type="PANTHER" id="PTHR16932">
    <property type="entry name" value="INTERFERON ALPHA-INDUCIBLE PROTEIN 27"/>
    <property type="match status" value="1"/>
</dbReference>
<feature type="transmembrane region" description="Helical" evidence="6">
    <location>
        <begin position="15"/>
        <end position="40"/>
    </location>
</feature>
<evidence type="ECO:0000256" key="4">
    <source>
        <dbReference type="ARBA" id="ARBA00022989"/>
    </source>
</evidence>
<feature type="non-terminal residue" evidence="7">
    <location>
        <position position="1"/>
    </location>
</feature>
<evidence type="ECO:0000256" key="5">
    <source>
        <dbReference type="ARBA" id="ARBA00023136"/>
    </source>
</evidence>
<evidence type="ECO:0000256" key="1">
    <source>
        <dbReference type="ARBA" id="ARBA00004141"/>
    </source>
</evidence>
<proteinExistence type="inferred from homology"/>
<comment type="subcellular location">
    <subcellularLocation>
        <location evidence="1">Membrane</location>
        <topology evidence="1">Multi-pass membrane protein</topology>
    </subcellularLocation>
</comment>
<keyword evidence="5 6" id="KW-0472">Membrane</keyword>
<accession>A0A7C8M1X6</accession>
<dbReference type="AlphaFoldDB" id="A0A7C8M1X6"/>
<keyword evidence="4 6" id="KW-1133">Transmembrane helix</keyword>
<dbReference type="Pfam" id="PF06140">
    <property type="entry name" value="Ifi-6-16"/>
    <property type="match status" value="1"/>
</dbReference>
<dbReference type="GO" id="GO:0016020">
    <property type="term" value="C:membrane"/>
    <property type="evidence" value="ECO:0007669"/>
    <property type="project" value="UniProtKB-SubCell"/>
</dbReference>
<keyword evidence="3 6" id="KW-0812">Transmembrane</keyword>
<dbReference type="Gene3D" id="6.10.110.10">
    <property type="match status" value="1"/>
</dbReference>
<feature type="non-terminal residue" evidence="7">
    <location>
        <position position="91"/>
    </location>
</feature>
<dbReference type="PANTHER" id="PTHR16932:SF18">
    <property type="entry name" value="INTERFERON, ALPHA-INDUCIBLE PROTEIN 27-LIKE 2"/>
    <property type="match status" value="1"/>
</dbReference>
<keyword evidence="8" id="KW-1185">Reference proteome</keyword>
<dbReference type="InterPro" id="IPR038213">
    <property type="entry name" value="IFI6/IFI27-like_sf"/>
</dbReference>
<evidence type="ECO:0000256" key="2">
    <source>
        <dbReference type="ARBA" id="ARBA00007262"/>
    </source>
</evidence>
<gene>
    <name evidence="7" type="ORF">BDV95DRAFT_456288</name>
</gene>
<dbReference type="Proteomes" id="UP000481861">
    <property type="component" value="Unassembled WGS sequence"/>
</dbReference>
<organism evidence="7 8">
    <name type="scientific">Massariosphaeria phaeospora</name>
    <dbReference type="NCBI Taxonomy" id="100035"/>
    <lineage>
        <taxon>Eukaryota</taxon>
        <taxon>Fungi</taxon>
        <taxon>Dikarya</taxon>
        <taxon>Ascomycota</taxon>
        <taxon>Pezizomycotina</taxon>
        <taxon>Dothideomycetes</taxon>
        <taxon>Pleosporomycetidae</taxon>
        <taxon>Pleosporales</taxon>
        <taxon>Pleosporales incertae sedis</taxon>
        <taxon>Massariosphaeria</taxon>
    </lineage>
</organism>
<evidence type="ECO:0000313" key="8">
    <source>
        <dbReference type="Proteomes" id="UP000481861"/>
    </source>
</evidence>
<sequence length="91" mass="9064">KQYVDWVKQNPRQAILIAACIIIPIVFTAATPTILGAIGFSSAGPVVGSLAAAIQAQIGLVGAGSLFAIVQSAAMAGYGLPIVLGTVWGGA</sequence>
<comment type="caution">
    <text evidence="7">The sequence shown here is derived from an EMBL/GenBank/DDBJ whole genome shotgun (WGS) entry which is preliminary data.</text>
</comment>
<evidence type="ECO:0000256" key="6">
    <source>
        <dbReference type="SAM" id="Phobius"/>
    </source>
</evidence>